<dbReference type="EMBL" id="JOWA01000121">
    <property type="protein sequence ID" value="KEZ40613.1"/>
    <property type="molecule type" value="Genomic_DNA"/>
</dbReference>
<dbReference type="SUPFAM" id="SSF53335">
    <property type="entry name" value="S-adenosyl-L-methionine-dependent methyltransferases"/>
    <property type="match status" value="1"/>
</dbReference>
<evidence type="ECO:0000313" key="1">
    <source>
        <dbReference type="EMBL" id="KEZ40613.1"/>
    </source>
</evidence>
<dbReference type="Pfam" id="PF13489">
    <property type="entry name" value="Methyltransf_23"/>
    <property type="match status" value="1"/>
</dbReference>
<keyword evidence="1" id="KW-0489">Methyltransferase</keyword>
<dbReference type="KEGG" id="sapo:SAPIO_CDS8532"/>
<dbReference type="HOGENOM" id="CLU_010595_9_3_1"/>
<dbReference type="GO" id="GO:0008168">
    <property type="term" value="F:methyltransferase activity"/>
    <property type="evidence" value="ECO:0007669"/>
    <property type="project" value="UniProtKB-KW"/>
</dbReference>
<dbReference type="Proteomes" id="UP000028545">
    <property type="component" value="Unassembled WGS sequence"/>
</dbReference>
<reference evidence="1 2" key="1">
    <citation type="journal article" date="2014" name="Genome Announc.">
        <title>Draft genome sequence of the pathogenic fungus Scedosporium apiospermum.</title>
        <authorList>
            <person name="Vandeputte P."/>
            <person name="Ghamrawi S."/>
            <person name="Rechenmann M."/>
            <person name="Iltis A."/>
            <person name="Giraud S."/>
            <person name="Fleury M."/>
            <person name="Thornton C."/>
            <person name="Delhaes L."/>
            <person name="Meyer W."/>
            <person name="Papon N."/>
            <person name="Bouchara J.P."/>
        </authorList>
    </citation>
    <scope>NUCLEOTIDE SEQUENCE [LARGE SCALE GENOMIC DNA]</scope>
    <source>
        <strain evidence="1 2">IHEM 14462</strain>
    </source>
</reference>
<organism evidence="1 2">
    <name type="scientific">Pseudallescheria apiosperma</name>
    <name type="common">Scedosporium apiospermum</name>
    <dbReference type="NCBI Taxonomy" id="563466"/>
    <lineage>
        <taxon>Eukaryota</taxon>
        <taxon>Fungi</taxon>
        <taxon>Dikarya</taxon>
        <taxon>Ascomycota</taxon>
        <taxon>Pezizomycotina</taxon>
        <taxon>Sordariomycetes</taxon>
        <taxon>Hypocreomycetidae</taxon>
        <taxon>Microascales</taxon>
        <taxon>Microascaceae</taxon>
        <taxon>Scedosporium</taxon>
    </lineage>
</organism>
<evidence type="ECO:0000313" key="2">
    <source>
        <dbReference type="Proteomes" id="UP000028545"/>
    </source>
</evidence>
<dbReference type="VEuPathDB" id="FungiDB:SAPIO_CDS8532"/>
<dbReference type="RefSeq" id="XP_016640412.1">
    <property type="nucleotide sequence ID" value="XM_016790149.1"/>
</dbReference>
<dbReference type="AlphaFoldDB" id="A0A084FZV1"/>
<name>A0A084FZV1_PSEDA</name>
<proteinExistence type="predicted"/>
<dbReference type="OrthoDB" id="184880at2759"/>
<dbReference type="Gene3D" id="3.40.50.150">
    <property type="entry name" value="Vaccinia Virus protein VP39"/>
    <property type="match status" value="1"/>
</dbReference>
<keyword evidence="1" id="KW-0808">Transferase</keyword>
<sequence length="271" mass="29423">MDKFMDMTKKAGHRPELQRLIDLDAVYDDALGGKLILAPINLEEPGKRILDSGTADGTWLRGVRSKLSAEHQYFGSDIEPELFPDEPDGITYFQHSFNDPWPEEYQNTFDLVHVRGSLAGSAPKGPYEAVKGLASLVKPGGWVQLMEMNAFSPPSNGPAMTDFASMVKQAWTHIGVGDFANELKATLEAAGLQNLQEKRFFVNVGKSAKPELAAASVNGITGPVAPLTAVARSVPTSFSDEQLTALPARVKAELENEGGRVEMIVAWGQRV</sequence>
<comment type="caution">
    <text evidence="1">The sequence shown here is derived from an EMBL/GenBank/DDBJ whole genome shotgun (WGS) entry which is preliminary data.</text>
</comment>
<keyword evidence="2" id="KW-1185">Reference proteome</keyword>
<dbReference type="GO" id="GO:0032259">
    <property type="term" value="P:methylation"/>
    <property type="evidence" value="ECO:0007669"/>
    <property type="project" value="UniProtKB-KW"/>
</dbReference>
<dbReference type="OMA" id="PAMTDFA"/>
<gene>
    <name evidence="1" type="ORF">SAPIO_CDS8532</name>
</gene>
<accession>A0A084FZV1</accession>
<dbReference type="InterPro" id="IPR029063">
    <property type="entry name" value="SAM-dependent_MTases_sf"/>
</dbReference>
<dbReference type="GeneID" id="27727604"/>
<protein>
    <submittedName>
        <fullName evidence="1">Methyltransferase SirN-like protein</fullName>
    </submittedName>
</protein>